<name>A0ABR2LN55_9ASPA</name>
<accession>A0ABR2LN55</accession>
<feature type="region of interest" description="Disordered" evidence="1">
    <location>
        <begin position="166"/>
        <end position="224"/>
    </location>
</feature>
<proteinExistence type="predicted"/>
<keyword evidence="3" id="KW-1185">Reference proteome</keyword>
<feature type="region of interest" description="Disordered" evidence="1">
    <location>
        <begin position="1"/>
        <end position="32"/>
    </location>
</feature>
<dbReference type="EMBL" id="JBBWWR010000017">
    <property type="protein sequence ID" value="KAK8945767.1"/>
    <property type="molecule type" value="Genomic_DNA"/>
</dbReference>
<evidence type="ECO:0000313" key="2">
    <source>
        <dbReference type="EMBL" id="KAK8945767.1"/>
    </source>
</evidence>
<dbReference type="Proteomes" id="UP001412067">
    <property type="component" value="Unassembled WGS sequence"/>
</dbReference>
<protein>
    <submittedName>
        <fullName evidence="2">Uncharacterized protein</fullName>
    </submittedName>
</protein>
<organism evidence="2 3">
    <name type="scientific">Platanthera guangdongensis</name>
    <dbReference type="NCBI Taxonomy" id="2320717"/>
    <lineage>
        <taxon>Eukaryota</taxon>
        <taxon>Viridiplantae</taxon>
        <taxon>Streptophyta</taxon>
        <taxon>Embryophyta</taxon>
        <taxon>Tracheophyta</taxon>
        <taxon>Spermatophyta</taxon>
        <taxon>Magnoliopsida</taxon>
        <taxon>Liliopsida</taxon>
        <taxon>Asparagales</taxon>
        <taxon>Orchidaceae</taxon>
        <taxon>Orchidoideae</taxon>
        <taxon>Orchideae</taxon>
        <taxon>Orchidinae</taxon>
        <taxon>Platanthera</taxon>
    </lineage>
</organism>
<feature type="compositionally biased region" description="Pro residues" evidence="1">
    <location>
        <begin position="202"/>
        <end position="223"/>
    </location>
</feature>
<gene>
    <name evidence="2" type="ORF">KSP40_PGU005927</name>
</gene>
<evidence type="ECO:0000256" key="1">
    <source>
        <dbReference type="SAM" id="MobiDB-lite"/>
    </source>
</evidence>
<evidence type="ECO:0000313" key="3">
    <source>
        <dbReference type="Proteomes" id="UP001412067"/>
    </source>
</evidence>
<reference evidence="2 3" key="1">
    <citation type="journal article" date="2022" name="Nat. Plants">
        <title>Genomes of leafy and leafless Platanthera orchids illuminate the evolution of mycoheterotrophy.</title>
        <authorList>
            <person name="Li M.H."/>
            <person name="Liu K.W."/>
            <person name="Li Z."/>
            <person name="Lu H.C."/>
            <person name="Ye Q.L."/>
            <person name="Zhang D."/>
            <person name="Wang J.Y."/>
            <person name="Li Y.F."/>
            <person name="Zhong Z.M."/>
            <person name="Liu X."/>
            <person name="Yu X."/>
            <person name="Liu D.K."/>
            <person name="Tu X.D."/>
            <person name="Liu B."/>
            <person name="Hao Y."/>
            <person name="Liao X.Y."/>
            <person name="Jiang Y.T."/>
            <person name="Sun W.H."/>
            <person name="Chen J."/>
            <person name="Chen Y.Q."/>
            <person name="Ai Y."/>
            <person name="Zhai J.W."/>
            <person name="Wu S.S."/>
            <person name="Zhou Z."/>
            <person name="Hsiao Y.Y."/>
            <person name="Wu W.L."/>
            <person name="Chen Y.Y."/>
            <person name="Lin Y.F."/>
            <person name="Hsu J.L."/>
            <person name="Li C.Y."/>
            <person name="Wang Z.W."/>
            <person name="Zhao X."/>
            <person name="Zhong W.Y."/>
            <person name="Ma X.K."/>
            <person name="Ma L."/>
            <person name="Huang J."/>
            <person name="Chen G.Z."/>
            <person name="Huang M.Z."/>
            <person name="Huang L."/>
            <person name="Peng D.H."/>
            <person name="Luo Y.B."/>
            <person name="Zou S.Q."/>
            <person name="Chen S.P."/>
            <person name="Lan S."/>
            <person name="Tsai W.C."/>
            <person name="Van de Peer Y."/>
            <person name="Liu Z.J."/>
        </authorList>
    </citation>
    <scope>NUCLEOTIDE SEQUENCE [LARGE SCALE GENOMIC DNA]</scope>
    <source>
        <strain evidence="2">Lor288</strain>
    </source>
</reference>
<comment type="caution">
    <text evidence="2">The sequence shown here is derived from an EMBL/GenBank/DDBJ whole genome shotgun (WGS) entry which is preliminary data.</text>
</comment>
<sequence length="318" mass="36149">MLMMSKRAAYSHPGDSTAGGHPSRAGPPPDDLLVGVWSRFDPRSDGRDARTWASRKWRRRPCRARLRRRATVAGRPACFRVGAAWGRCELEMILPGVDPNWSFGRMPKHCRREDRNRFSGLWRLPELTDRKKSKSFQPRVPAMRWESEKAKRGVADGACWSSELQPTSCRPGKLRNENRPGPLKYRRPATPPLGSQHRHLPLSPPAPTTLEEPQPPPDGPPPASLHRELDCFGVFINQNGKLLHDNKISPIMEKLSLTAENYGSVRRYFIQSLDDRMLSLDALEKLVWPNPPHQVFKLKASNQSGHGWLCRANVMWLL</sequence>